<gene>
    <name evidence="1" type="ORF">FNB15_16740</name>
</gene>
<keyword evidence="2" id="KW-1185">Reference proteome</keyword>
<name>A0A516H506_9PROT</name>
<protein>
    <submittedName>
        <fullName evidence="1">DUF1513 domain-containing protein</fullName>
    </submittedName>
</protein>
<dbReference type="OrthoDB" id="5624218at2"/>
<dbReference type="EMBL" id="CP041636">
    <property type="protein sequence ID" value="QDO98817.1"/>
    <property type="molecule type" value="Genomic_DNA"/>
</dbReference>
<dbReference type="InterPro" id="IPR015943">
    <property type="entry name" value="WD40/YVTN_repeat-like_dom_sf"/>
</dbReference>
<evidence type="ECO:0000313" key="2">
    <source>
        <dbReference type="Proteomes" id="UP000317496"/>
    </source>
</evidence>
<accession>A0A516H506</accession>
<dbReference type="AlphaFoldDB" id="A0A516H506"/>
<dbReference type="PROSITE" id="PS51318">
    <property type="entry name" value="TAT"/>
    <property type="match status" value="1"/>
</dbReference>
<proteinExistence type="predicted"/>
<dbReference type="Gene3D" id="2.130.10.10">
    <property type="entry name" value="YVTN repeat-like/Quinoprotein amine dehydrogenase"/>
    <property type="match status" value="1"/>
</dbReference>
<organism evidence="1 2">
    <name type="scientific">Ferrovibrio terrae</name>
    <dbReference type="NCBI Taxonomy" id="2594003"/>
    <lineage>
        <taxon>Bacteria</taxon>
        <taxon>Pseudomonadati</taxon>
        <taxon>Pseudomonadota</taxon>
        <taxon>Alphaproteobacteria</taxon>
        <taxon>Rhodospirillales</taxon>
        <taxon>Rhodospirillaceae</taxon>
        <taxon>Ferrovibrio</taxon>
    </lineage>
</organism>
<dbReference type="InterPro" id="IPR008311">
    <property type="entry name" value="UCP028101"/>
</dbReference>
<dbReference type="InterPro" id="IPR006311">
    <property type="entry name" value="TAT_signal"/>
</dbReference>
<dbReference type="InterPro" id="IPR011044">
    <property type="entry name" value="Quino_amine_DH_bsu"/>
</dbReference>
<evidence type="ECO:0000313" key="1">
    <source>
        <dbReference type="EMBL" id="QDO98817.1"/>
    </source>
</evidence>
<dbReference type="Pfam" id="PF07433">
    <property type="entry name" value="DUF1513"/>
    <property type="match status" value="1"/>
</dbReference>
<dbReference type="PIRSF" id="PIRSF028101">
    <property type="entry name" value="UCP028101"/>
    <property type="match status" value="1"/>
</dbReference>
<dbReference type="KEGG" id="fer:FNB15_16740"/>
<dbReference type="RefSeq" id="WP_144069798.1">
    <property type="nucleotide sequence ID" value="NZ_CP041636.1"/>
</dbReference>
<dbReference type="Proteomes" id="UP000317496">
    <property type="component" value="Chromosome"/>
</dbReference>
<sequence>MISRREVLSGLGAAGLLPLVGSSAFGAARTRLYLNAYGDRGTFGLAGFDADGQLRYRLPLPGRGHSFAKRDDGRIAVAFARRPGDYALVFDPVAGTALHLIPAVEDRNFCGHGAFTADGKLMFATEAIGSTGDGVLGIYDAADRWKRVGEIRTHGLDPHEVRLMPDGRTLVVANGGILMRSDMPRLKLNIPDMDPSLVYLDARDGSLVRQVRPAAELRQLSIRHIAIDRRGRVAVAMQYEGPETDTVPLVAVHDAPAGTDRLGYLPMPEDQRAAMRQYCGSAAMDRSGRYLAVSSPRGNRVLIWDMERLALLQVGEARDVCGLAAQPDAGFLVSNGLGRMYRLGNDGRMATVAEAGRLQWDNHMVVAG</sequence>
<dbReference type="SUPFAM" id="SSF50969">
    <property type="entry name" value="YVTN repeat-like/Quinoprotein amine dehydrogenase"/>
    <property type="match status" value="1"/>
</dbReference>
<reference evidence="1 2" key="1">
    <citation type="submission" date="2019-07" db="EMBL/GenBank/DDBJ databases">
        <title>Genome sequencing for Ferrovibrio sp. K5.</title>
        <authorList>
            <person name="Park S.-J."/>
        </authorList>
    </citation>
    <scope>NUCLEOTIDE SEQUENCE [LARGE SCALE GENOMIC DNA]</scope>
    <source>
        <strain evidence="1 2">K5</strain>
    </source>
</reference>